<dbReference type="RefSeq" id="WP_378516876.1">
    <property type="nucleotide sequence ID" value="NZ_CBCSDI010000075.1"/>
</dbReference>
<feature type="transmembrane region" description="Helical" evidence="6">
    <location>
        <begin position="236"/>
        <end position="255"/>
    </location>
</feature>
<keyword evidence="8" id="KW-1185">Reference proteome</keyword>
<protein>
    <submittedName>
        <fullName evidence="7">ABC transporter permease</fullName>
    </submittedName>
</protein>
<evidence type="ECO:0000256" key="3">
    <source>
        <dbReference type="ARBA" id="ARBA00022692"/>
    </source>
</evidence>
<evidence type="ECO:0000256" key="1">
    <source>
        <dbReference type="ARBA" id="ARBA00004651"/>
    </source>
</evidence>
<dbReference type="Pfam" id="PF02653">
    <property type="entry name" value="BPD_transp_2"/>
    <property type="match status" value="1"/>
</dbReference>
<keyword evidence="2" id="KW-1003">Cell membrane</keyword>
<keyword evidence="5 6" id="KW-0472">Membrane</keyword>
<accession>A0ABV6DWQ5</accession>
<dbReference type="EMBL" id="JBHLXH010000001">
    <property type="protein sequence ID" value="MFC0221170.1"/>
    <property type="molecule type" value="Genomic_DNA"/>
</dbReference>
<evidence type="ECO:0000256" key="4">
    <source>
        <dbReference type="ARBA" id="ARBA00022989"/>
    </source>
</evidence>
<keyword evidence="4 6" id="KW-1133">Transmembrane helix</keyword>
<keyword evidence="3 6" id="KW-0812">Transmembrane</keyword>
<dbReference type="Proteomes" id="UP001589698">
    <property type="component" value="Unassembled WGS sequence"/>
</dbReference>
<feature type="transmembrane region" description="Helical" evidence="6">
    <location>
        <begin position="38"/>
        <end position="59"/>
    </location>
</feature>
<dbReference type="PANTHER" id="PTHR32196">
    <property type="entry name" value="ABC TRANSPORTER PERMEASE PROTEIN YPHD-RELATED-RELATED"/>
    <property type="match status" value="1"/>
</dbReference>
<name>A0ABV6DWQ5_9ACTN</name>
<evidence type="ECO:0000256" key="2">
    <source>
        <dbReference type="ARBA" id="ARBA00022475"/>
    </source>
</evidence>
<comment type="subcellular location">
    <subcellularLocation>
        <location evidence="1">Cell membrane</location>
        <topology evidence="1">Multi-pass membrane protein</topology>
    </subcellularLocation>
</comment>
<feature type="transmembrane region" description="Helical" evidence="6">
    <location>
        <begin position="286"/>
        <end position="303"/>
    </location>
</feature>
<evidence type="ECO:0000313" key="7">
    <source>
        <dbReference type="EMBL" id="MFC0221170.1"/>
    </source>
</evidence>
<dbReference type="CDD" id="cd06579">
    <property type="entry name" value="TM_PBP1_transp_AraH_like"/>
    <property type="match status" value="1"/>
</dbReference>
<comment type="caution">
    <text evidence="7">The sequence shown here is derived from an EMBL/GenBank/DDBJ whole genome shotgun (WGS) entry which is preliminary data.</text>
</comment>
<sequence length="312" mass="31055">MRDLAGRAARQGGLIAVIIVLVIGFGIAKPFFLDGSNLMNVLLQAAVVGILALGQTYVLLTGGIDLSIGSTVAVTAVVAGLLSHDVPAVLAVVGAILVGALFGLINGVLITTTGITPFIITLGTMSIYAGLALIIAGGQAVYGIPVAFENTLAGGIAGLPIPVFLFLILTIISALVLRYTLFGEYLIAIGGNSEVARLAGIRVGKHTATAYVVAGAGAGLCGAILTARLGAADPTLGADLLLVAIAATVMGGTKLEGGQGSMAGAAFGAILIATLTAGLTSLNVQAFYQQVAVGAAIILALLVDKLAKSRRA</sequence>
<proteinExistence type="predicted"/>
<dbReference type="PANTHER" id="PTHR32196:SF72">
    <property type="entry name" value="RIBOSE IMPORT PERMEASE PROTEIN RBSC"/>
    <property type="match status" value="1"/>
</dbReference>
<feature type="transmembrane region" description="Helical" evidence="6">
    <location>
        <begin position="118"/>
        <end position="144"/>
    </location>
</feature>
<feature type="transmembrane region" description="Helical" evidence="6">
    <location>
        <begin position="88"/>
        <end position="111"/>
    </location>
</feature>
<feature type="transmembrane region" description="Helical" evidence="6">
    <location>
        <begin position="12"/>
        <end position="32"/>
    </location>
</feature>
<evidence type="ECO:0000256" key="5">
    <source>
        <dbReference type="ARBA" id="ARBA00023136"/>
    </source>
</evidence>
<feature type="transmembrane region" description="Helical" evidence="6">
    <location>
        <begin position="66"/>
        <end position="82"/>
    </location>
</feature>
<feature type="transmembrane region" description="Helical" evidence="6">
    <location>
        <begin position="262"/>
        <end position="280"/>
    </location>
</feature>
<reference evidence="7 8" key="1">
    <citation type="submission" date="2024-09" db="EMBL/GenBank/DDBJ databases">
        <authorList>
            <person name="Sun Q."/>
            <person name="Mori K."/>
        </authorList>
    </citation>
    <scope>NUCLEOTIDE SEQUENCE [LARGE SCALE GENOMIC DNA]</scope>
    <source>
        <strain evidence="7 8">CCM 8654</strain>
    </source>
</reference>
<organism evidence="7 8">
    <name type="scientific">Nocardioides zeicaulis</name>
    <dbReference type="NCBI Taxonomy" id="1776857"/>
    <lineage>
        <taxon>Bacteria</taxon>
        <taxon>Bacillati</taxon>
        <taxon>Actinomycetota</taxon>
        <taxon>Actinomycetes</taxon>
        <taxon>Propionibacteriales</taxon>
        <taxon>Nocardioidaceae</taxon>
        <taxon>Nocardioides</taxon>
    </lineage>
</organism>
<evidence type="ECO:0000313" key="8">
    <source>
        <dbReference type="Proteomes" id="UP001589698"/>
    </source>
</evidence>
<evidence type="ECO:0000256" key="6">
    <source>
        <dbReference type="SAM" id="Phobius"/>
    </source>
</evidence>
<dbReference type="InterPro" id="IPR001851">
    <property type="entry name" value="ABC_transp_permease"/>
</dbReference>
<feature type="transmembrane region" description="Helical" evidence="6">
    <location>
        <begin position="164"/>
        <end position="187"/>
    </location>
</feature>
<gene>
    <name evidence="7" type="ORF">ACFFJG_01650</name>
</gene>
<feature type="transmembrane region" description="Helical" evidence="6">
    <location>
        <begin position="208"/>
        <end position="230"/>
    </location>
</feature>